<sequence>MMAAVMMHNPDIIVMCLGKPSRFDMIALNVKDSVWKAKINTPTLRSKLPETKYLRANFDASLASPQLESTPIILDIKIPISNHVINKSDM</sequence>
<comment type="caution">
    <text evidence="1">The sequence shown here is derived from an EMBL/GenBank/DDBJ whole genome shotgun (WGS) entry which is preliminary data.</text>
</comment>
<organism evidence="1 2">
    <name type="scientific">Litoribaculum gwangyangense</name>
    <dbReference type="NCBI Taxonomy" id="1130722"/>
    <lineage>
        <taxon>Bacteria</taxon>
        <taxon>Pseudomonadati</taxon>
        <taxon>Bacteroidota</taxon>
        <taxon>Flavobacteriia</taxon>
        <taxon>Flavobacteriales</taxon>
        <taxon>Flavobacteriaceae</taxon>
        <taxon>Litoribaculum</taxon>
    </lineage>
</organism>
<evidence type="ECO:0000313" key="1">
    <source>
        <dbReference type="EMBL" id="GAA4800641.1"/>
    </source>
</evidence>
<keyword evidence="2" id="KW-1185">Reference proteome</keyword>
<dbReference type="Proteomes" id="UP001501433">
    <property type="component" value="Unassembled WGS sequence"/>
</dbReference>
<protein>
    <submittedName>
        <fullName evidence="1">Uncharacterized protein</fullName>
    </submittedName>
</protein>
<name>A0ABP9BUD9_9FLAO</name>
<reference evidence="2" key="1">
    <citation type="journal article" date="2019" name="Int. J. Syst. Evol. Microbiol.">
        <title>The Global Catalogue of Microorganisms (GCM) 10K type strain sequencing project: providing services to taxonomists for standard genome sequencing and annotation.</title>
        <authorList>
            <consortium name="The Broad Institute Genomics Platform"/>
            <consortium name="The Broad Institute Genome Sequencing Center for Infectious Disease"/>
            <person name="Wu L."/>
            <person name="Ma J."/>
        </authorList>
    </citation>
    <scope>NUCLEOTIDE SEQUENCE [LARGE SCALE GENOMIC DNA]</scope>
    <source>
        <strain evidence="2">JCM 18325</strain>
    </source>
</reference>
<proteinExistence type="predicted"/>
<dbReference type="EMBL" id="BAABJW010000001">
    <property type="protein sequence ID" value="GAA4800641.1"/>
    <property type="molecule type" value="Genomic_DNA"/>
</dbReference>
<gene>
    <name evidence="1" type="ORF">GCM10023330_02780</name>
</gene>
<evidence type="ECO:0000313" key="2">
    <source>
        <dbReference type="Proteomes" id="UP001501433"/>
    </source>
</evidence>
<accession>A0ABP9BUD9</accession>